<dbReference type="PANTHER" id="PTHR36566">
    <property type="entry name" value="NICKEL INSERTION PROTEIN-RELATED"/>
    <property type="match status" value="1"/>
</dbReference>
<evidence type="ECO:0000256" key="2">
    <source>
        <dbReference type="HAMAP-Rule" id="MF_01074"/>
    </source>
</evidence>
<dbReference type="NCBIfam" id="TIGR00299">
    <property type="entry name" value="nickel pincer cofactor biosynthesis protein LarC"/>
    <property type="match status" value="1"/>
</dbReference>
<keyword evidence="2" id="KW-0456">Lyase</keyword>
<protein>
    <recommendedName>
        <fullName evidence="2">Pyridinium-3,5-bisthiocarboxylic acid mononucleotide nickel insertion protein</fullName>
        <shortName evidence="2">P2TMN nickel insertion protein</shortName>
        <ecNumber evidence="2">4.99.1.12</ecNumber>
    </recommendedName>
    <alternativeName>
        <fullName evidence="2">Nickel-pincer cofactor biosynthesis protein LarC</fullName>
    </alternativeName>
</protein>
<dbReference type="InterPro" id="IPR002822">
    <property type="entry name" value="Ni_insertion"/>
</dbReference>
<dbReference type="EC" id="4.99.1.12" evidence="2"/>
<dbReference type="GO" id="GO:0016829">
    <property type="term" value="F:lyase activity"/>
    <property type="evidence" value="ECO:0007669"/>
    <property type="project" value="UniProtKB-UniRule"/>
</dbReference>
<dbReference type="Gene3D" id="3.30.70.1380">
    <property type="entry name" value="Transcriptional regulatory protein pf0864 domain like"/>
    <property type="match status" value="1"/>
</dbReference>
<comment type="catalytic activity">
    <reaction evidence="2">
        <text>Ni(II)-pyridinium-3,5-bisthiocarboxylate mononucleotide = pyridinium-3,5-bisthiocarboxylate mononucleotide + Ni(2+)</text>
        <dbReference type="Rhea" id="RHEA:54784"/>
        <dbReference type="ChEBI" id="CHEBI:49786"/>
        <dbReference type="ChEBI" id="CHEBI:137372"/>
        <dbReference type="ChEBI" id="CHEBI:137373"/>
        <dbReference type="EC" id="4.99.1.12"/>
    </reaction>
</comment>
<dbReference type="GO" id="GO:0016151">
    <property type="term" value="F:nickel cation binding"/>
    <property type="evidence" value="ECO:0007669"/>
    <property type="project" value="UniProtKB-UniRule"/>
</dbReference>
<dbReference type="Gene3D" id="3.10.20.300">
    <property type="entry name" value="mk0293 like domain"/>
    <property type="match status" value="1"/>
</dbReference>
<dbReference type="RefSeq" id="WP_231446754.1">
    <property type="nucleotide sequence ID" value="NZ_JAJOMB010000016.1"/>
</dbReference>
<dbReference type="PANTHER" id="PTHR36566:SF1">
    <property type="entry name" value="PYRIDINIUM-3,5-BISTHIOCARBOXYLIC ACID MONONUCLEOTIDE NICKEL INSERTION PROTEIN"/>
    <property type="match status" value="1"/>
</dbReference>
<comment type="function">
    <text evidence="2">Involved in the biosynthesis of a nickel-pincer cofactor ((SCS)Ni(II) pincer complex). Binds Ni(2+), and functions in nickel delivery to pyridinium-3,5-bisthiocarboxylic acid mononucleotide (P2TMN), to form the mature cofactor. Is thus probably required for the activation of nickel-pincer cofactor-dependent enzymes.</text>
</comment>
<name>A0A9X1NID3_9ACTN</name>
<keyword evidence="1 2" id="KW-0533">Nickel</keyword>
<organism evidence="3 4">
    <name type="scientific">Kineosporia babensis</name>
    <dbReference type="NCBI Taxonomy" id="499548"/>
    <lineage>
        <taxon>Bacteria</taxon>
        <taxon>Bacillati</taxon>
        <taxon>Actinomycetota</taxon>
        <taxon>Actinomycetes</taxon>
        <taxon>Kineosporiales</taxon>
        <taxon>Kineosporiaceae</taxon>
        <taxon>Kineosporia</taxon>
    </lineage>
</organism>
<comment type="caution">
    <text evidence="3">The sequence shown here is derived from an EMBL/GenBank/DDBJ whole genome shotgun (WGS) entry which is preliminary data.</text>
</comment>
<dbReference type="AlphaFoldDB" id="A0A9X1NID3"/>
<evidence type="ECO:0000256" key="1">
    <source>
        <dbReference type="ARBA" id="ARBA00022596"/>
    </source>
</evidence>
<comment type="similarity">
    <text evidence="2">Belongs to the LarC family.</text>
</comment>
<dbReference type="GO" id="GO:0051604">
    <property type="term" value="P:protein maturation"/>
    <property type="evidence" value="ECO:0007669"/>
    <property type="project" value="UniProtKB-UniRule"/>
</dbReference>
<evidence type="ECO:0000313" key="4">
    <source>
        <dbReference type="Proteomes" id="UP001138997"/>
    </source>
</evidence>
<dbReference type="EMBL" id="JAJOMB010000016">
    <property type="protein sequence ID" value="MCD5314326.1"/>
    <property type="molecule type" value="Genomic_DNA"/>
</dbReference>
<accession>A0A9X1NID3</accession>
<dbReference type="Proteomes" id="UP001138997">
    <property type="component" value="Unassembled WGS sequence"/>
</dbReference>
<keyword evidence="4" id="KW-1185">Reference proteome</keyword>
<evidence type="ECO:0000313" key="3">
    <source>
        <dbReference type="EMBL" id="MCD5314326.1"/>
    </source>
</evidence>
<sequence>MTHAWIDASAGVAGDMLLGALIDAGASLDAVRQAVAAVIGDAVTIEASTVTRAGLRATYAQVALQQDDPPHRTWTTIQQMLTAAPLPAPVRDNALKVFAALAEAEGRVHGVPASDIHFHEVGALDSIADVVGVCAALNDLGVGSLSAGPVAVGSGRVRAAHGSIPVPVPAVVELAQGRRIQAGGDGELTTPTGMALIAALAPTDEDLPGIAIQKSGTGAGTKDFADRPNVTRVLLGKSPSHSRSQAVQLEANIDDLDPRLWPGVLRHLMQTGADDAWLVPILMKKGRPAHQLTVLAHPTRADQLEKQILQHTSTLGVRRTTYTKRALARGWIDVPVDGSPLAVKIGHDQGLVLQVMPEFDAVAALAEELGWSERRVLAAAFAAAETFGWSIGSPPPEDFSALRNHQ</sequence>
<gene>
    <name evidence="2 3" type="primary">larC</name>
    <name evidence="3" type="ORF">LR394_25810</name>
</gene>
<reference evidence="3" key="1">
    <citation type="submission" date="2021-11" db="EMBL/GenBank/DDBJ databases">
        <title>Streptomyces corallinus and Kineosporia corallina sp. nov., two new coral-derived marine actinobacteria.</title>
        <authorList>
            <person name="Buangrab K."/>
            <person name="Sutthacheep M."/>
            <person name="Yeemin T."/>
            <person name="Harunari E."/>
            <person name="Igarashi Y."/>
            <person name="Sripreechasak P."/>
            <person name="Kanchanasin P."/>
            <person name="Tanasupawat S."/>
            <person name="Phongsopitanun W."/>
        </authorList>
    </citation>
    <scope>NUCLEOTIDE SEQUENCE</scope>
    <source>
        <strain evidence="3">JCM 31032</strain>
    </source>
</reference>
<proteinExistence type="inferred from homology"/>
<dbReference type="HAMAP" id="MF_01074">
    <property type="entry name" value="LarC"/>
    <property type="match status" value="1"/>
</dbReference>
<dbReference type="Pfam" id="PF01969">
    <property type="entry name" value="Ni_insertion"/>
    <property type="match status" value="1"/>
</dbReference>